<keyword evidence="2" id="KW-1185">Reference proteome</keyword>
<reference evidence="1" key="1">
    <citation type="submission" date="2015-06" db="EMBL/GenBank/DDBJ databases">
        <authorList>
            <person name="Nguyen H."/>
        </authorList>
    </citation>
    <scope>NUCLEOTIDE SEQUENCE</scope>
    <source>
        <strain evidence="1">DAOM 180753</strain>
    </source>
</reference>
<comment type="caution">
    <text evidence="1">The sequence shown here is derived from an EMBL/GenBank/DDBJ whole genome shotgun (WGS) entry which is preliminary data.</text>
</comment>
<dbReference type="Proteomes" id="UP001227192">
    <property type="component" value="Unassembled WGS sequence"/>
</dbReference>
<sequence length="87" mass="10065">MGEWLREESKKEDFLYADMTQRPCWPFPSSGHFSCAHWLEFIRQWLTQKPPCSHTAFFNRHHASQSSLVAGVNPQTTQGFHQSTAAK</sequence>
<protein>
    <submittedName>
        <fullName evidence="1">Uncharacterized protein</fullName>
    </submittedName>
</protein>
<name>A0AAI9TTA0_PENTH</name>
<evidence type="ECO:0000313" key="1">
    <source>
        <dbReference type="EMBL" id="KAJ9493036.1"/>
    </source>
</evidence>
<reference evidence="1" key="2">
    <citation type="journal article" date="2016" name="Fungal Biol.">
        <title>Ochratoxin A production by Penicillium thymicola.</title>
        <authorList>
            <person name="Nguyen H.D.T."/>
            <person name="McMullin D.R."/>
            <person name="Ponomareva E."/>
            <person name="Riley R."/>
            <person name="Pomraning K.R."/>
            <person name="Baker S.E."/>
            <person name="Seifert K.A."/>
        </authorList>
    </citation>
    <scope>NUCLEOTIDE SEQUENCE</scope>
    <source>
        <strain evidence="1">DAOM 180753</strain>
    </source>
</reference>
<accession>A0AAI9TTA0</accession>
<gene>
    <name evidence="1" type="ORF">VN97_g232</name>
</gene>
<dbReference type="EMBL" id="LACB01000003">
    <property type="protein sequence ID" value="KAJ9493036.1"/>
    <property type="molecule type" value="Genomic_DNA"/>
</dbReference>
<evidence type="ECO:0000313" key="2">
    <source>
        <dbReference type="Proteomes" id="UP001227192"/>
    </source>
</evidence>
<proteinExistence type="predicted"/>
<organism evidence="1 2">
    <name type="scientific">Penicillium thymicola</name>
    <dbReference type="NCBI Taxonomy" id="293382"/>
    <lineage>
        <taxon>Eukaryota</taxon>
        <taxon>Fungi</taxon>
        <taxon>Dikarya</taxon>
        <taxon>Ascomycota</taxon>
        <taxon>Pezizomycotina</taxon>
        <taxon>Eurotiomycetes</taxon>
        <taxon>Eurotiomycetidae</taxon>
        <taxon>Eurotiales</taxon>
        <taxon>Aspergillaceae</taxon>
        <taxon>Penicillium</taxon>
    </lineage>
</organism>
<dbReference type="AlphaFoldDB" id="A0AAI9TTA0"/>